<evidence type="ECO:0000313" key="1">
    <source>
        <dbReference type="EMBL" id="KAL0571684.1"/>
    </source>
</evidence>
<accession>A0ABR3F8V3</accession>
<protein>
    <submittedName>
        <fullName evidence="1">Uncharacterized protein</fullName>
    </submittedName>
</protein>
<keyword evidence="2" id="KW-1185">Reference proteome</keyword>
<feature type="non-terminal residue" evidence="1">
    <location>
        <position position="1"/>
    </location>
</feature>
<comment type="caution">
    <text evidence="1">The sequence shown here is derived from an EMBL/GenBank/DDBJ whole genome shotgun (WGS) entry which is preliminary data.</text>
</comment>
<sequence length="77" mass="8293">LESGMLIPTTLIIYAVFIIRSKDGGHAALAVLNFMLPQIMARIFVRFDGQILIAASDVGLRPVVDHGSSKFGTHRGA</sequence>
<evidence type="ECO:0000313" key="2">
    <source>
        <dbReference type="Proteomes" id="UP001465976"/>
    </source>
</evidence>
<proteinExistence type="predicted"/>
<reference evidence="1 2" key="1">
    <citation type="submission" date="2024-02" db="EMBL/GenBank/DDBJ databases">
        <title>A draft genome for the cacao thread blight pathogen Marasmius crinis-equi.</title>
        <authorList>
            <person name="Cohen S.P."/>
            <person name="Baruah I.K."/>
            <person name="Amoako-Attah I."/>
            <person name="Bukari Y."/>
            <person name="Meinhardt L.W."/>
            <person name="Bailey B.A."/>
        </authorList>
    </citation>
    <scope>NUCLEOTIDE SEQUENCE [LARGE SCALE GENOMIC DNA]</scope>
    <source>
        <strain evidence="1 2">GH-76</strain>
    </source>
</reference>
<dbReference type="EMBL" id="JBAHYK010000731">
    <property type="protein sequence ID" value="KAL0571684.1"/>
    <property type="molecule type" value="Genomic_DNA"/>
</dbReference>
<organism evidence="1 2">
    <name type="scientific">Marasmius crinis-equi</name>
    <dbReference type="NCBI Taxonomy" id="585013"/>
    <lineage>
        <taxon>Eukaryota</taxon>
        <taxon>Fungi</taxon>
        <taxon>Dikarya</taxon>
        <taxon>Basidiomycota</taxon>
        <taxon>Agaricomycotina</taxon>
        <taxon>Agaricomycetes</taxon>
        <taxon>Agaricomycetidae</taxon>
        <taxon>Agaricales</taxon>
        <taxon>Marasmiineae</taxon>
        <taxon>Marasmiaceae</taxon>
        <taxon>Marasmius</taxon>
    </lineage>
</organism>
<name>A0ABR3F8V3_9AGAR</name>
<dbReference type="Proteomes" id="UP001465976">
    <property type="component" value="Unassembled WGS sequence"/>
</dbReference>
<gene>
    <name evidence="1" type="ORF">V5O48_010285</name>
</gene>